<proteinExistence type="predicted"/>
<evidence type="ECO:0000313" key="5">
    <source>
        <dbReference type="Proteomes" id="UP001470230"/>
    </source>
</evidence>
<evidence type="ECO:0000256" key="1">
    <source>
        <dbReference type="PROSITE-ProRule" id="PRU00267"/>
    </source>
</evidence>
<feature type="domain" description="HMG box" evidence="3">
    <location>
        <begin position="24"/>
        <end position="80"/>
    </location>
</feature>
<organism evidence="4 5">
    <name type="scientific">Tritrichomonas musculus</name>
    <dbReference type="NCBI Taxonomy" id="1915356"/>
    <lineage>
        <taxon>Eukaryota</taxon>
        <taxon>Metamonada</taxon>
        <taxon>Parabasalia</taxon>
        <taxon>Tritrichomonadida</taxon>
        <taxon>Tritrichomonadidae</taxon>
        <taxon>Tritrichomonas</taxon>
    </lineage>
</organism>
<keyword evidence="1" id="KW-0539">Nucleus</keyword>
<keyword evidence="1" id="KW-0238">DNA-binding</keyword>
<dbReference type="Pfam" id="PF00505">
    <property type="entry name" value="HMG_box"/>
    <property type="match status" value="1"/>
</dbReference>
<dbReference type="PROSITE" id="PS50118">
    <property type="entry name" value="HMG_BOX_2"/>
    <property type="match status" value="1"/>
</dbReference>
<dbReference type="CDD" id="cd00084">
    <property type="entry name" value="HMG-box_SF"/>
    <property type="match status" value="1"/>
</dbReference>
<feature type="compositionally biased region" description="Acidic residues" evidence="2">
    <location>
        <begin position="83"/>
        <end position="96"/>
    </location>
</feature>
<evidence type="ECO:0000256" key="2">
    <source>
        <dbReference type="SAM" id="MobiDB-lite"/>
    </source>
</evidence>
<evidence type="ECO:0000259" key="3">
    <source>
        <dbReference type="PROSITE" id="PS50118"/>
    </source>
</evidence>
<dbReference type="SMART" id="SM00398">
    <property type="entry name" value="HMG"/>
    <property type="match status" value="1"/>
</dbReference>
<reference evidence="4 5" key="1">
    <citation type="submission" date="2024-04" db="EMBL/GenBank/DDBJ databases">
        <title>Tritrichomonas musculus Genome.</title>
        <authorList>
            <person name="Alves-Ferreira E."/>
            <person name="Grigg M."/>
            <person name="Lorenzi H."/>
            <person name="Galac M."/>
        </authorList>
    </citation>
    <scope>NUCLEOTIDE SEQUENCE [LARGE SCALE GENOMIC DNA]</scope>
    <source>
        <strain evidence="4 5">EAF2021</strain>
    </source>
</reference>
<feature type="region of interest" description="Disordered" evidence="2">
    <location>
        <begin position="74"/>
        <end position="98"/>
    </location>
</feature>
<dbReference type="InterPro" id="IPR009071">
    <property type="entry name" value="HMG_box_dom"/>
</dbReference>
<dbReference type="SUPFAM" id="SSF47095">
    <property type="entry name" value="HMG-box"/>
    <property type="match status" value="1"/>
</dbReference>
<evidence type="ECO:0000313" key="4">
    <source>
        <dbReference type="EMBL" id="KAK8881548.1"/>
    </source>
</evidence>
<protein>
    <submittedName>
        <fullName evidence="4">Transcription factor SOX-17</fullName>
    </submittedName>
</protein>
<comment type="caution">
    <text evidence="4">The sequence shown here is derived from an EMBL/GenBank/DDBJ whole genome shotgun (WGS) entry which is preliminary data.</text>
</comment>
<keyword evidence="5" id="KW-1185">Reference proteome</keyword>
<feature type="DNA-binding region" description="HMG box" evidence="1">
    <location>
        <begin position="24"/>
        <end position="80"/>
    </location>
</feature>
<sequence>MQCYQQGSQLQNGIQLNDSRIANSIYKVNPFSLYVQDKRPEVIQNNPTLSRVEITKLLYELWVKEPSKVKRIYRQKAQKDNDDSVDSSDSTEDSVDSLEKNIQETIKSAAVDSSSNEVIKKVAGPLSTLIKREAEMLAKIKLANQNSDNLGKNQEVIQIPYQQWAEMTQMSYIRNAKFEELMKLNEKILKKFQKIMSLENKVGNCHSEDEEN</sequence>
<dbReference type="Gene3D" id="1.10.30.10">
    <property type="entry name" value="High mobility group box domain"/>
    <property type="match status" value="1"/>
</dbReference>
<name>A0ABR2JSE7_9EUKA</name>
<gene>
    <name evidence="4" type="ORF">M9Y10_004291</name>
</gene>
<accession>A0ABR2JSE7</accession>
<dbReference type="Proteomes" id="UP001470230">
    <property type="component" value="Unassembled WGS sequence"/>
</dbReference>
<dbReference type="InterPro" id="IPR036910">
    <property type="entry name" value="HMG_box_dom_sf"/>
</dbReference>
<dbReference type="EMBL" id="JAPFFF010000010">
    <property type="protein sequence ID" value="KAK8881548.1"/>
    <property type="molecule type" value="Genomic_DNA"/>
</dbReference>